<gene>
    <name evidence="13" type="primary">hemG</name>
    <name evidence="13" type="ORF">ARTHRO_10139</name>
</gene>
<evidence type="ECO:0000256" key="8">
    <source>
        <dbReference type="ARBA" id="ARBA00022827"/>
    </source>
</evidence>
<comment type="function">
    <text evidence="11">Involved in coproporphyrin-dependent heme b biosynthesis. Catalyzes the oxidation of coproporphyrinogen III to coproporphyrin III.</text>
</comment>
<dbReference type="GO" id="GO:0006783">
    <property type="term" value="P:heme biosynthetic process"/>
    <property type="evidence" value="ECO:0007669"/>
    <property type="project" value="UniProtKB-UniRule"/>
</dbReference>
<reference evidence="13 14" key="1">
    <citation type="submission" date="2014-02" db="EMBL/GenBank/DDBJ databases">
        <authorList>
            <person name="Genoscope - CEA"/>
        </authorList>
    </citation>
    <scope>NUCLEOTIDE SEQUENCE [LARGE SCALE GENOMIC DNA]</scope>
    <source>
        <strain evidence="13 14">PCC 8005</strain>
    </source>
</reference>
<evidence type="ECO:0000256" key="3">
    <source>
        <dbReference type="ARBA" id="ARBA00004744"/>
    </source>
</evidence>
<evidence type="ECO:0000256" key="10">
    <source>
        <dbReference type="ARBA" id="ARBA00023133"/>
    </source>
</evidence>
<evidence type="ECO:0000256" key="7">
    <source>
        <dbReference type="ARBA" id="ARBA00022630"/>
    </source>
</evidence>
<dbReference type="InterPro" id="IPR050464">
    <property type="entry name" value="Zeta_carotene_desat/Oxidored"/>
</dbReference>
<dbReference type="GO" id="GO:0004729">
    <property type="term" value="F:oxygen-dependent protoporphyrinogen oxidase activity"/>
    <property type="evidence" value="ECO:0007669"/>
    <property type="project" value="UniProtKB-UniRule"/>
</dbReference>
<evidence type="ECO:0000256" key="11">
    <source>
        <dbReference type="RuleBase" id="RU364052"/>
    </source>
</evidence>
<dbReference type="Gene3D" id="3.90.660.20">
    <property type="entry name" value="Protoporphyrinogen oxidase, mitochondrial, domain 2"/>
    <property type="match status" value="1"/>
</dbReference>
<feature type="domain" description="Amine oxidase" evidence="12">
    <location>
        <begin position="14"/>
        <end position="472"/>
    </location>
</feature>
<dbReference type="Pfam" id="PF01593">
    <property type="entry name" value="Amino_oxidase"/>
    <property type="match status" value="1"/>
</dbReference>
<keyword evidence="9 11" id="KW-0560">Oxidoreductase</keyword>
<comment type="cofactor">
    <cofactor evidence="2 11">
        <name>FAD</name>
        <dbReference type="ChEBI" id="CHEBI:57692"/>
    </cofactor>
</comment>
<keyword evidence="8 11" id="KW-0274">FAD</keyword>
<keyword evidence="7 11" id="KW-0285">Flavoprotein</keyword>
<dbReference type="PANTHER" id="PTHR42923">
    <property type="entry name" value="PROTOPORPHYRINOGEN OXIDASE"/>
    <property type="match status" value="1"/>
</dbReference>
<comment type="catalytic activity">
    <reaction evidence="1">
        <text>coproporphyrinogen III + 3 O2 = coproporphyrin III + 3 H2O2</text>
        <dbReference type="Rhea" id="RHEA:43436"/>
        <dbReference type="ChEBI" id="CHEBI:15379"/>
        <dbReference type="ChEBI" id="CHEBI:16240"/>
        <dbReference type="ChEBI" id="CHEBI:57309"/>
        <dbReference type="ChEBI" id="CHEBI:131725"/>
        <dbReference type="EC" id="1.3.3.15"/>
    </reaction>
    <physiologicalReaction direction="left-to-right" evidence="1">
        <dbReference type="Rhea" id="RHEA:43437"/>
    </physiologicalReaction>
</comment>
<dbReference type="SUPFAM" id="SSF51905">
    <property type="entry name" value="FAD/NAD(P)-binding domain"/>
    <property type="match status" value="1"/>
</dbReference>
<sequence length="484" mass="52847">MTNLVDSLIVGAGISGLSLAYSLNREKSVREPLKVLVTESQNRVGGNITTGRADDFLWEEGPNSFAPTPELLGLAVDLGLKEELIFADRKLPRYVYWNLMLHPVPMNPPALLSSELISARGKLRAALGAIGFVPPPVGAHLSQQGGEETITQFFDRHLGSEVLERLVQPFVSGVYAGDPQQLAVRSAFSRIVAAEEAGGGLLPGFVRSRLNKKAPVSTPDPNIPKTRPGELGSFRYGLQTLPETLASKLGDRVKLNWTIDRFYPTDHQTYIAEFSTPDGPQQVEARTLALMTPAHVSARLLQPLHSPIATALSQIPYPPVACVVLAYPKSALKQQLKGFGNLIPRHQGIRTLGTIWTSSLFPGRAPESWQVLSNYIGGATDPEIGEMDDDQIVAAVHQDLRQILLAEDVPPKVLAVHLWRRAIPQYTLGHQNRLNCIDAGLRSLPGLYLCSNYIDGVSVGDCVRRGQQWASKIQSHLHDCQTAN</sequence>
<dbReference type="PANTHER" id="PTHR42923:SF3">
    <property type="entry name" value="PROTOPORPHYRINOGEN OXIDASE"/>
    <property type="match status" value="1"/>
</dbReference>
<dbReference type="SUPFAM" id="SSF54373">
    <property type="entry name" value="FAD-linked reductases, C-terminal domain"/>
    <property type="match status" value="1"/>
</dbReference>
<dbReference type="EMBL" id="FO818640">
    <property type="protein sequence ID" value="CDM92466.1"/>
    <property type="molecule type" value="Genomic_DNA"/>
</dbReference>
<comment type="pathway">
    <text evidence="3 11">Porphyrin-containing compound metabolism; protoheme biosynthesis.</text>
</comment>
<dbReference type="InterPro" id="IPR002937">
    <property type="entry name" value="Amino_oxidase"/>
</dbReference>
<dbReference type="GO" id="GO:0005737">
    <property type="term" value="C:cytoplasm"/>
    <property type="evidence" value="ECO:0007669"/>
    <property type="project" value="UniProtKB-SubCell"/>
</dbReference>
<proteinExistence type="inferred from homology"/>
<evidence type="ECO:0000256" key="6">
    <source>
        <dbReference type="ARBA" id="ARBA00019046"/>
    </source>
</evidence>
<evidence type="ECO:0000256" key="9">
    <source>
        <dbReference type="ARBA" id="ARBA00023002"/>
    </source>
</evidence>
<keyword evidence="10 11" id="KW-0350">Heme biosynthesis</keyword>
<dbReference type="Gene3D" id="1.10.3110.10">
    <property type="entry name" value="protoporphyrinogen ix oxidase, domain 3"/>
    <property type="match status" value="1"/>
</dbReference>
<comment type="similarity">
    <text evidence="4 11">Belongs to the protoporphyrinogen/coproporphyrinogen oxidase family. Coproporphyrinogen III oxidase subfamily.</text>
</comment>
<keyword evidence="11" id="KW-0963">Cytoplasm</keyword>
<comment type="subcellular location">
    <subcellularLocation>
        <location evidence="11">Cytoplasm</location>
    </subcellularLocation>
</comment>
<dbReference type="Proteomes" id="UP000032946">
    <property type="component" value="Chromosome"/>
</dbReference>
<dbReference type="RefSeq" id="WP_006622155.1">
    <property type="nucleotide sequence ID" value="NZ_FO818640.1"/>
</dbReference>
<dbReference type="AlphaFoldDB" id="A0A9P1NXE2"/>
<protein>
    <recommendedName>
        <fullName evidence="6 11">Coproporphyrinogen III oxidase</fullName>
        <ecNumber evidence="5 11">1.3.3.15</ecNumber>
    </recommendedName>
</protein>
<evidence type="ECO:0000256" key="5">
    <source>
        <dbReference type="ARBA" id="ARBA00012402"/>
    </source>
</evidence>
<evidence type="ECO:0000259" key="12">
    <source>
        <dbReference type="Pfam" id="PF01593"/>
    </source>
</evidence>
<evidence type="ECO:0000256" key="1">
    <source>
        <dbReference type="ARBA" id="ARBA00001755"/>
    </source>
</evidence>
<evidence type="ECO:0000256" key="4">
    <source>
        <dbReference type="ARBA" id="ARBA00008310"/>
    </source>
</evidence>
<dbReference type="InterPro" id="IPR036188">
    <property type="entry name" value="FAD/NAD-bd_sf"/>
</dbReference>
<dbReference type="InterPro" id="IPR004572">
    <property type="entry name" value="Protoporphyrinogen_oxidase"/>
</dbReference>
<organism evidence="13 14">
    <name type="scientific">Limnospira indica PCC 8005</name>
    <dbReference type="NCBI Taxonomy" id="376219"/>
    <lineage>
        <taxon>Bacteria</taxon>
        <taxon>Bacillati</taxon>
        <taxon>Cyanobacteriota</taxon>
        <taxon>Cyanophyceae</taxon>
        <taxon>Oscillatoriophycideae</taxon>
        <taxon>Oscillatoriales</taxon>
        <taxon>Sirenicapillariaceae</taxon>
        <taxon>Limnospira</taxon>
    </lineage>
</organism>
<evidence type="ECO:0000313" key="14">
    <source>
        <dbReference type="Proteomes" id="UP000032946"/>
    </source>
</evidence>
<dbReference type="Gene3D" id="3.50.50.60">
    <property type="entry name" value="FAD/NAD(P)-binding domain"/>
    <property type="match status" value="1"/>
</dbReference>
<evidence type="ECO:0000256" key="2">
    <source>
        <dbReference type="ARBA" id="ARBA00001974"/>
    </source>
</evidence>
<dbReference type="NCBIfam" id="TIGR00562">
    <property type="entry name" value="proto_IX_ox"/>
    <property type="match status" value="1"/>
</dbReference>
<name>A0A9P1NXE2_9CYAN</name>
<dbReference type="EC" id="1.3.3.15" evidence="5 11"/>
<keyword evidence="14" id="KW-1185">Reference proteome</keyword>
<accession>A0A9P1NXE2</accession>
<evidence type="ECO:0000313" key="13">
    <source>
        <dbReference type="EMBL" id="CDM92466.1"/>
    </source>
</evidence>